<reference evidence="2" key="2">
    <citation type="journal article" name="Front. Microbiol.">
        <title>Degradative Capacity of Two Strains of Rhodonia placenta: From Phenotype to Genotype.</title>
        <authorList>
            <person name="Kolle M."/>
            <person name="Horta M.A.C."/>
            <person name="Nowrousian M."/>
            <person name="Ohm R.A."/>
            <person name="Benz J.P."/>
            <person name="Pilgard A."/>
        </authorList>
    </citation>
    <scope>NUCLEOTIDE SEQUENCE</scope>
    <source>
        <strain evidence="2">FPRL280</strain>
    </source>
</reference>
<dbReference type="Proteomes" id="UP000639403">
    <property type="component" value="Unassembled WGS sequence"/>
</dbReference>
<gene>
    <name evidence="2" type="ORF">IEO21_08294</name>
</gene>
<sequence>MYDQGFAGQWGAGAGDAPAPPKAPTEPQPQVNQPQTQLPSAEAQHIHALLEAVVAFGAGQQAFMGNQTRYGLALEALTRHLDNTTLGSSQSNSQPHSRGVKTRDPRMFNGCSTEVVSFLREIRAYYRPAAGLDKPPKGDAVVDVPEGWLADCVVQRD</sequence>
<feature type="compositionally biased region" description="Pro residues" evidence="1">
    <location>
        <begin position="18"/>
        <end position="27"/>
    </location>
</feature>
<feature type="region of interest" description="Disordered" evidence="1">
    <location>
        <begin position="1"/>
        <end position="42"/>
    </location>
</feature>
<name>A0A8H7TZH9_9APHY</name>
<dbReference type="AlphaFoldDB" id="A0A8H7TZH9"/>
<evidence type="ECO:0000313" key="2">
    <source>
        <dbReference type="EMBL" id="KAF9807242.1"/>
    </source>
</evidence>
<evidence type="ECO:0000256" key="1">
    <source>
        <dbReference type="SAM" id="MobiDB-lite"/>
    </source>
</evidence>
<feature type="region of interest" description="Disordered" evidence="1">
    <location>
        <begin position="84"/>
        <end position="106"/>
    </location>
</feature>
<accession>A0A8H7TZH9</accession>
<protein>
    <submittedName>
        <fullName evidence="2">Uncharacterized protein</fullName>
    </submittedName>
</protein>
<reference evidence="2" key="1">
    <citation type="submission" date="2020-11" db="EMBL/GenBank/DDBJ databases">
        <authorList>
            <person name="Koelle M."/>
            <person name="Horta M.A.C."/>
            <person name="Nowrousian M."/>
            <person name="Ohm R.A."/>
            <person name="Benz P."/>
            <person name="Pilgard A."/>
        </authorList>
    </citation>
    <scope>NUCLEOTIDE SEQUENCE</scope>
    <source>
        <strain evidence="2">FPRL280</strain>
    </source>
</reference>
<feature type="compositionally biased region" description="Polar residues" evidence="1">
    <location>
        <begin position="84"/>
        <end position="96"/>
    </location>
</feature>
<organism evidence="2 3">
    <name type="scientific">Rhodonia placenta</name>
    <dbReference type="NCBI Taxonomy" id="104341"/>
    <lineage>
        <taxon>Eukaryota</taxon>
        <taxon>Fungi</taxon>
        <taxon>Dikarya</taxon>
        <taxon>Basidiomycota</taxon>
        <taxon>Agaricomycotina</taxon>
        <taxon>Agaricomycetes</taxon>
        <taxon>Polyporales</taxon>
        <taxon>Adustoporiaceae</taxon>
        <taxon>Rhodonia</taxon>
    </lineage>
</organism>
<proteinExistence type="predicted"/>
<dbReference type="EMBL" id="JADOXO010000284">
    <property type="protein sequence ID" value="KAF9807242.1"/>
    <property type="molecule type" value="Genomic_DNA"/>
</dbReference>
<evidence type="ECO:0000313" key="3">
    <source>
        <dbReference type="Proteomes" id="UP000639403"/>
    </source>
</evidence>
<feature type="compositionally biased region" description="Polar residues" evidence="1">
    <location>
        <begin position="30"/>
        <end position="39"/>
    </location>
</feature>
<comment type="caution">
    <text evidence="2">The sequence shown here is derived from an EMBL/GenBank/DDBJ whole genome shotgun (WGS) entry which is preliminary data.</text>
</comment>